<organism evidence="2 3">
    <name type="scientific">Polysphondylium violaceum</name>
    <dbReference type="NCBI Taxonomy" id="133409"/>
    <lineage>
        <taxon>Eukaryota</taxon>
        <taxon>Amoebozoa</taxon>
        <taxon>Evosea</taxon>
        <taxon>Eumycetozoa</taxon>
        <taxon>Dictyostelia</taxon>
        <taxon>Dictyosteliales</taxon>
        <taxon>Dictyosteliaceae</taxon>
        <taxon>Polysphondylium</taxon>
    </lineage>
</organism>
<keyword evidence="1" id="KW-0732">Signal</keyword>
<keyword evidence="3" id="KW-1185">Reference proteome</keyword>
<dbReference type="EMBL" id="AJWJ01000703">
    <property type="protein sequence ID" value="KAF2069264.1"/>
    <property type="molecule type" value="Genomic_DNA"/>
</dbReference>
<evidence type="ECO:0000313" key="2">
    <source>
        <dbReference type="EMBL" id="KAF2069264.1"/>
    </source>
</evidence>
<evidence type="ECO:0000313" key="3">
    <source>
        <dbReference type="Proteomes" id="UP000695562"/>
    </source>
</evidence>
<accession>A0A8J4PLG9</accession>
<comment type="caution">
    <text evidence="2">The sequence shown here is derived from an EMBL/GenBank/DDBJ whole genome shotgun (WGS) entry which is preliminary data.</text>
</comment>
<reference evidence="2" key="1">
    <citation type="submission" date="2020-01" db="EMBL/GenBank/DDBJ databases">
        <title>Development of genomics and gene disruption for Polysphondylium violaceum indicates a role for the polyketide synthase stlB in stalk morphogenesis.</title>
        <authorList>
            <person name="Narita B."/>
            <person name="Kawabe Y."/>
            <person name="Kin K."/>
            <person name="Saito T."/>
            <person name="Gibbs R."/>
            <person name="Kuspa A."/>
            <person name="Muzny D."/>
            <person name="Queller D."/>
            <person name="Richards S."/>
            <person name="Strassman J."/>
            <person name="Sucgang R."/>
            <person name="Worley K."/>
            <person name="Schaap P."/>
        </authorList>
    </citation>
    <scope>NUCLEOTIDE SEQUENCE</scope>
    <source>
        <strain evidence="2">QSvi11</strain>
    </source>
</reference>
<evidence type="ECO:0000256" key="1">
    <source>
        <dbReference type="SAM" id="SignalP"/>
    </source>
</evidence>
<evidence type="ECO:0008006" key="4">
    <source>
        <dbReference type="Google" id="ProtNLM"/>
    </source>
</evidence>
<dbReference type="Proteomes" id="UP000695562">
    <property type="component" value="Unassembled WGS sequence"/>
</dbReference>
<feature type="signal peptide" evidence="1">
    <location>
        <begin position="1"/>
        <end position="22"/>
    </location>
</feature>
<protein>
    <recommendedName>
        <fullName evidence="4">IPT/TIG domain-containing protein</fullName>
    </recommendedName>
</protein>
<proteinExistence type="predicted"/>
<name>A0A8J4PLG9_9MYCE</name>
<dbReference type="AlphaFoldDB" id="A0A8J4PLG9"/>
<gene>
    <name evidence="2" type="ORF">CYY_009417</name>
</gene>
<feature type="chain" id="PRO_5035319267" description="IPT/TIG domain-containing protein" evidence="1">
    <location>
        <begin position="23"/>
        <end position="403"/>
    </location>
</feature>
<sequence>MFTKLLFLFTLICCYSIQQSNASNYVISYYLGGDDRYSCLYTVVIAETYAGDGSEFKFTSNNGTQTLEQYISKRDASSAAYLNAIIQPTFRPPLIVECNGTQIMQLDSFPTCVIFPRITEAYGVFKNVSFLFDTKQGDVYDIYVDYSLNKTTHTIQHDSSGVAIPFPLFFPYNVYSHPIRYVGPRTSTVITASYANPRITSYNCTRGYALVAKAITKCMFVGDRLYQTPFIAGTKVMDSVVTLTTIQTIFAPTLPLNASITLDYNDYLDKLTRIDTGIYFQPHPAPAKSSFEFHGNNVTIQGSFLDAVQLKNITIKDDGKSSSPLACTYSYEASETVGYLETIVCLAPNFSNYKHLTIVLVPTFYPDQPIELVYEHSASSTTSLSSLQISTFLLLLLSIMHFM</sequence>